<accession>A0A835LAZ8</accession>
<dbReference type="Gene3D" id="3.40.50.300">
    <property type="entry name" value="P-loop containing nucleotide triphosphate hydrolases"/>
    <property type="match status" value="1"/>
</dbReference>
<comment type="caution">
    <text evidence="2">The sequence shown here is derived from an EMBL/GenBank/DDBJ whole genome shotgun (WGS) entry which is preliminary data.</text>
</comment>
<gene>
    <name evidence="2" type="ORF">IFM89_014589</name>
</gene>
<reference evidence="2 3" key="1">
    <citation type="submission" date="2020-10" db="EMBL/GenBank/DDBJ databases">
        <title>The Coptis chinensis genome and diversification of protoberbering-type alkaloids.</title>
        <authorList>
            <person name="Wang B."/>
            <person name="Shu S."/>
            <person name="Song C."/>
            <person name="Liu Y."/>
        </authorList>
    </citation>
    <scope>NUCLEOTIDE SEQUENCE [LARGE SCALE GENOMIC DNA]</scope>
    <source>
        <strain evidence="2">HL-2020</strain>
        <tissue evidence="2">Leaf</tissue>
    </source>
</reference>
<keyword evidence="1" id="KW-0732">Signal</keyword>
<dbReference type="AlphaFoldDB" id="A0A835LAZ8"/>
<feature type="signal peptide" evidence="1">
    <location>
        <begin position="1"/>
        <end position="17"/>
    </location>
</feature>
<name>A0A835LAZ8_9MAGN</name>
<dbReference type="SUPFAM" id="SSF52540">
    <property type="entry name" value="P-loop containing nucleoside triphosphate hydrolases"/>
    <property type="match status" value="1"/>
</dbReference>
<dbReference type="InterPro" id="IPR051363">
    <property type="entry name" value="RLR_Helicase"/>
</dbReference>
<dbReference type="Proteomes" id="UP000631114">
    <property type="component" value="Unassembled WGS sequence"/>
</dbReference>
<protein>
    <submittedName>
        <fullName evidence="2">Uncharacterized protein</fullName>
    </submittedName>
</protein>
<evidence type="ECO:0000313" key="3">
    <source>
        <dbReference type="Proteomes" id="UP000631114"/>
    </source>
</evidence>
<dbReference type="EMBL" id="JADFTS010000009">
    <property type="protein sequence ID" value="KAF9588713.1"/>
    <property type="molecule type" value="Genomic_DNA"/>
</dbReference>
<sequence>MMSRFLVVLVMTPQILLHNLFHRLIKMELIALLIFDECHHAQAQSSHPYAEIMKVYKTNATKASSYIWYDSISIVRKGRANPEILSKCINSLEFLLDAKVYSVEDTGELERYVASPNVKCYYYGPPGITVLKI</sequence>
<evidence type="ECO:0000256" key="1">
    <source>
        <dbReference type="SAM" id="SignalP"/>
    </source>
</evidence>
<keyword evidence="3" id="KW-1185">Reference proteome</keyword>
<evidence type="ECO:0000313" key="2">
    <source>
        <dbReference type="EMBL" id="KAF9588713.1"/>
    </source>
</evidence>
<dbReference type="GO" id="GO:0005737">
    <property type="term" value="C:cytoplasm"/>
    <property type="evidence" value="ECO:0007669"/>
    <property type="project" value="TreeGrafter"/>
</dbReference>
<proteinExistence type="predicted"/>
<feature type="chain" id="PRO_5032364438" evidence="1">
    <location>
        <begin position="18"/>
        <end position="133"/>
    </location>
</feature>
<dbReference type="OrthoDB" id="6513042at2759"/>
<dbReference type="PANTHER" id="PTHR14074">
    <property type="entry name" value="HELICASE WITH DEATH DOMAIN-RELATED"/>
    <property type="match status" value="1"/>
</dbReference>
<dbReference type="InterPro" id="IPR027417">
    <property type="entry name" value="P-loop_NTPase"/>
</dbReference>
<dbReference type="PANTHER" id="PTHR14074:SF16">
    <property type="entry name" value="ANTIVIRAL INNATE IMMUNE RESPONSE RECEPTOR RIG-I"/>
    <property type="match status" value="1"/>
</dbReference>
<organism evidence="2 3">
    <name type="scientific">Coptis chinensis</name>
    <dbReference type="NCBI Taxonomy" id="261450"/>
    <lineage>
        <taxon>Eukaryota</taxon>
        <taxon>Viridiplantae</taxon>
        <taxon>Streptophyta</taxon>
        <taxon>Embryophyta</taxon>
        <taxon>Tracheophyta</taxon>
        <taxon>Spermatophyta</taxon>
        <taxon>Magnoliopsida</taxon>
        <taxon>Ranunculales</taxon>
        <taxon>Ranunculaceae</taxon>
        <taxon>Coptidoideae</taxon>
        <taxon>Coptis</taxon>
    </lineage>
</organism>